<organism evidence="1 2">
    <name type="scientific">Entomophthora muscae</name>
    <dbReference type="NCBI Taxonomy" id="34485"/>
    <lineage>
        <taxon>Eukaryota</taxon>
        <taxon>Fungi</taxon>
        <taxon>Fungi incertae sedis</taxon>
        <taxon>Zoopagomycota</taxon>
        <taxon>Entomophthoromycotina</taxon>
        <taxon>Entomophthoromycetes</taxon>
        <taxon>Entomophthorales</taxon>
        <taxon>Entomophthoraceae</taxon>
        <taxon>Entomophthora</taxon>
    </lineage>
</organism>
<proteinExistence type="predicted"/>
<sequence length="187" mass="20916">MAFSTASSCLSTKEEYQEFLATMSAERCKEFSCQSKEARHLQFYGWRLLRAHNNDTCSELSLATTVMTNPFKRLVSPILEQEAKKGDHPPLVVGRANWATPVDPEVWRARTVVPCTPAVPYIPDLALLGSVVLTYGLDHADFEVNSLFQGYELLSEFLFVLLSCGCCVLRRSTDTQQGILTLGLDLY</sequence>
<dbReference type="EMBL" id="QTSX02005783">
    <property type="protein sequence ID" value="KAJ9057571.1"/>
    <property type="molecule type" value="Genomic_DNA"/>
</dbReference>
<evidence type="ECO:0000313" key="2">
    <source>
        <dbReference type="Proteomes" id="UP001165960"/>
    </source>
</evidence>
<evidence type="ECO:0000313" key="1">
    <source>
        <dbReference type="EMBL" id="KAJ9057571.1"/>
    </source>
</evidence>
<dbReference type="Proteomes" id="UP001165960">
    <property type="component" value="Unassembled WGS sequence"/>
</dbReference>
<comment type="caution">
    <text evidence="1">The sequence shown here is derived from an EMBL/GenBank/DDBJ whole genome shotgun (WGS) entry which is preliminary data.</text>
</comment>
<keyword evidence="2" id="KW-1185">Reference proteome</keyword>
<accession>A0ACC2S5A9</accession>
<reference evidence="1" key="1">
    <citation type="submission" date="2022-04" db="EMBL/GenBank/DDBJ databases">
        <title>Genome of the entomopathogenic fungus Entomophthora muscae.</title>
        <authorList>
            <person name="Elya C."/>
            <person name="Lovett B.R."/>
            <person name="Lee E."/>
            <person name="Macias A.M."/>
            <person name="Hajek A.E."/>
            <person name="De Bivort B.L."/>
            <person name="Kasson M.T."/>
            <person name="De Fine Licht H.H."/>
            <person name="Stajich J.E."/>
        </authorList>
    </citation>
    <scope>NUCLEOTIDE SEQUENCE</scope>
    <source>
        <strain evidence="1">Berkeley</strain>
    </source>
</reference>
<protein>
    <submittedName>
        <fullName evidence="1">Uncharacterized protein</fullName>
    </submittedName>
</protein>
<name>A0ACC2S5A9_9FUNG</name>
<gene>
    <name evidence="1" type="ORF">DSO57_1021390</name>
</gene>